<evidence type="ECO:0000256" key="1">
    <source>
        <dbReference type="SAM" id="Phobius"/>
    </source>
</evidence>
<name>A0A3M7QLS6_BRAPC</name>
<keyword evidence="1" id="KW-1133">Transmembrane helix</keyword>
<keyword evidence="3" id="KW-1185">Reference proteome</keyword>
<keyword evidence="1" id="KW-0812">Transmembrane</keyword>
<dbReference type="Proteomes" id="UP000276133">
    <property type="component" value="Unassembled WGS sequence"/>
</dbReference>
<accession>A0A3M7QLS6</accession>
<evidence type="ECO:0000313" key="3">
    <source>
        <dbReference type="Proteomes" id="UP000276133"/>
    </source>
</evidence>
<gene>
    <name evidence="2" type="ORF">BpHYR1_022543</name>
</gene>
<proteinExistence type="predicted"/>
<organism evidence="2 3">
    <name type="scientific">Brachionus plicatilis</name>
    <name type="common">Marine rotifer</name>
    <name type="synonym">Brachionus muelleri</name>
    <dbReference type="NCBI Taxonomy" id="10195"/>
    <lineage>
        <taxon>Eukaryota</taxon>
        <taxon>Metazoa</taxon>
        <taxon>Spiralia</taxon>
        <taxon>Gnathifera</taxon>
        <taxon>Rotifera</taxon>
        <taxon>Eurotatoria</taxon>
        <taxon>Monogononta</taxon>
        <taxon>Pseudotrocha</taxon>
        <taxon>Ploima</taxon>
        <taxon>Brachionidae</taxon>
        <taxon>Brachionus</taxon>
    </lineage>
</organism>
<feature type="transmembrane region" description="Helical" evidence="1">
    <location>
        <begin position="44"/>
        <end position="68"/>
    </location>
</feature>
<sequence length="94" mass="10910">MDDVFSILIMNKIEIVVYAIKILNVIGIVVFFDYSFDSLITNTLILSLGVRNAIIDAIKITFHFILYFNQMLDKNWCLRVRNCCSHVENTMPSF</sequence>
<comment type="caution">
    <text evidence="2">The sequence shown here is derived from an EMBL/GenBank/DDBJ whole genome shotgun (WGS) entry which is preliminary data.</text>
</comment>
<protein>
    <submittedName>
        <fullName evidence="2">Uncharacterized protein</fullName>
    </submittedName>
</protein>
<dbReference type="EMBL" id="REGN01005790">
    <property type="protein sequence ID" value="RNA12001.1"/>
    <property type="molecule type" value="Genomic_DNA"/>
</dbReference>
<reference evidence="2 3" key="1">
    <citation type="journal article" date="2018" name="Sci. Rep.">
        <title>Genomic signatures of local adaptation to the degree of environmental predictability in rotifers.</title>
        <authorList>
            <person name="Franch-Gras L."/>
            <person name="Hahn C."/>
            <person name="Garcia-Roger E.M."/>
            <person name="Carmona M.J."/>
            <person name="Serra M."/>
            <person name="Gomez A."/>
        </authorList>
    </citation>
    <scope>NUCLEOTIDE SEQUENCE [LARGE SCALE GENOMIC DNA]</scope>
    <source>
        <strain evidence="2">HYR1</strain>
    </source>
</reference>
<keyword evidence="1" id="KW-0472">Membrane</keyword>
<evidence type="ECO:0000313" key="2">
    <source>
        <dbReference type="EMBL" id="RNA12001.1"/>
    </source>
</evidence>
<dbReference type="AlphaFoldDB" id="A0A3M7QLS6"/>
<feature type="transmembrane region" description="Helical" evidence="1">
    <location>
        <begin position="15"/>
        <end position="32"/>
    </location>
</feature>